<accession>A0A8H7UHF1</accession>
<evidence type="ECO:0000256" key="3">
    <source>
        <dbReference type="ARBA" id="ARBA00022803"/>
    </source>
</evidence>
<gene>
    <name evidence="6" type="ORF">INT43_002369</name>
</gene>
<feature type="compositionally biased region" description="Basic and acidic residues" evidence="4">
    <location>
        <begin position="432"/>
        <end position="451"/>
    </location>
</feature>
<dbReference type="EMBL" id="JAEPQZ010000001">
    <property type="protein sequence ID" value="KAG2185931.1"/>
    <property type="molecule type" value="Genomic_DNA"/>
</dbReference>
<comment type="caution">
    <text evidence="6">The sequence shown here is derived from an EMBL/GenBank/DDBJ whole genome shotgun (WGS) entry which is preliminary data.</text>
</comment>
<keyword evidence="2" id="KW-0963">Cytoplasm</keyword>
<comment type="subcellular location">
    <subcellularLocation>
        <location evidence="1">Cytoplasm</location>
    </subcellularLocation>
</comment>
<evidence type="ECO:0000313" key="7">
    <source>
        <dbReference type="Proteomes" id="UP000654370"/>
    </source>
</evidence>
<dbReference type="GO" id="GO:0051879">
    <property type="term" value="F:Hsp90 protein binding"/>
    <property type="evidence" value="ECO:0007669"/>
    <property type="project" value="TreeGrafter"/>
</dbReference>
<dbReference type="PANTHER" id="PTHR45994">
    <property type="entry name" value="FI21225P1"/>
    <property type="match status" value="1"/>
</dbReference>
<dbReference type="InterPro" id="IPR011989">
    <property type="entry name" value="ARM-like"/>
</dbReference>
<organism evidence="6 7">
    <name type="scientific">Mortierella isabellina</name>
    <name type="common">Filamentous fungus</name>
    <name type="synonym">Umbelopsis isabellina</name>
    <dbReference type="NCBI Taxonomy" id="91625"/>
    <lineage>
        <taxon>Eukaryota</taxon>
        <taxon>Fungi</taxon>
        <taxon>Fungi incertae sedis</taxon>
        <taxon>Mucoromycota</taxon>
        <taxon>Mucoromycotina</taxon>
        <taxon>Umbelopsidomycetes</taxon>
        <taxon>Umbelopsidales</taxon>
        <taxon>Umbelopsidaceae</taxon>
        <taxon>Umbelopsis</taxon>
    </lineage>
</organism>
<feature type="region of interest" description="Disordered" evidence="4">
    <location>
        <begin position="1"/>
        <end position="27"/>
    </location>
</feature>
<dbReference type="GO" id="GO:0005737">
    <property type="term" value="C:cytoplasm"/>
    <property type="evidence" value="ECO:0007669"/>
    <property type="project" value="UniProtKB-SubCell"/>
</dbReference>
<dbReference type="Pfam" id="PF11701">
    <property type="entry name" value="UNC45-central"/>
    <property type="match status" value="1"/>
</dbReference>
<name>A0A8H7UHF1_MORIS</name>
<evidence type="ECO:0000256" key="1">
    <source>
        <dbReference type="ARBA" id="ARBA00004496"/>
    </source>
</evidence>
<feature type="compositionally biased region" description="Basic and acidic residues" evidence="4">
    <location>
        <begin position="11"/>
        <end position="20"/>
    </location>
</feature>
<sequence length="761" mass="83256">MEGGKVNQEQLSKDIEKISKELPGQDDPQIAKLLMQRAEKYIQLGQRDEASADIRTAVQKDGKNKEIVHSAENLIQRMYTDIKTVQAGNEDKKTTKEDSPKLRQFKEFMHSVSDKDNASTNIKELIVKKDFVDILQSCGDPNESSDVKTAAVIILTSILNSQAMSEKVENGATLLTKVSNIAATCFKQCFDSGRAADKINAFSTLKVLFQANLSVGANIFNQPALLEDIMDTIEFEKTEVQLAFADALAQACSDSHCRKNILTHCSDWLAAAASSRSHKDTNLQIFASIALTKLNNANDKSTDSMGLDASAANGGVDQLANAMREHSISNEQLSNTFMAAIKNNNASDSQLLVATEGLAYNSMQAAVKDALVNDDDICDQLFKLAKEKTRSGAILFGVATIFANVTGYLPVLSEEQKQIKKLRNLANAKGAGKNDQKGSEEQEDPRDRDEAVNQRIEKLVDIGIVPALIGLARSSSENIQAAISQTFLNIVTPQKTRGTIVQQGGAKCLLLIVGTQQKATFVKFASQALAKLAITMDPRIAFPGQSAHELVKPMLQLCQDDFSLRNFEALMALTNLASMDENIRARIYLDKGMPIIEGLQFSDNKMIRRAATELLCNMMFLGPVFESYSDPKQSGAQAKIKLLLALSDVDDFETRRAASGALAILANSPGACSMMINENGYERISQLLQPDENVEVQHRGTEILRCLLENNGKEAAACFVQYQAHLKLVDIVKNCKVQPVRAAAMDVLKLFNQNGITNFNA</sequence>
<dbReference type="SUPFAM" id="SSF48371">
    <property type="entry name" value="ARM repeat"/>
    <property type="match status" value="2"/>
</dbReference>
<feature type="region of interest" description="Disordered" evidence="4">
    <location>
        <begin position="428"/>
        <end position="451"/>
    </location>
</feature>
<evidence type="ECO:0000256" key="4">
    <source>
        <dbReference type="SAM" id="MobiDB-lite"/>
    </source>
</evidence>
<dbReference type="PANTHER" id="PTHR45994:SF1">
    <property type="entry name" value="FI21225P1"/>
    <property type="match status" value="1"/>
</dbReference>
<dbReference type="Gene3D" id="1.25.10.10">
    <property type="entry name" value="Leucine-rich Repeat Variant"/>
    <property type="match status" value="2"/>
</dbReference>
<evidence type="ECO:0000256" key="2">
    <source>
        <dbReference type="ARBA" id="ARBA00022490"/>
    </source>
</evidence>
<protein>
    <recommendedName>
        <fullName evidence="5">UNC-45/Cro1/She4 central domain-containing protein</fullName>
    </recommendedName>
</protein>
<evidence type="ECO:0000313" key="6">
    <source>
        <dbReference type="EMBL" id="KAG2185931.1"/>
    </source>
</evidence>
<dbReference type="OrthoDB" id="199930at2759"/>
<dbReference type="AlphaFoldDB" id="A0A8H7UHF1"/>
<dbReference type="SMART" id="SM00185">
    <property type="entry name" value="ARM"/>
    <property type="match status" value="5"/>
</dbReference>
<dbReference type="InterPro" id="IPR024660">
    <property type="entry name" value="UCS_central_dom"/>
</dbReference>
<dbReference type="Proteomes" id="UP000654370">
    <property type="component" value="Unassembled WGS sequence"/>
</dbReference>
<reference evidence="6" key="1">
    <citation type="submission" date="2020-12" db="EMBL/GenBank/DDBJ databases">
        <title>Metabolic potential, ecology and presence of endohyphal bacteria is reflected in genomic diversity of Mucoromycotina.</title>
        <authorList>
            <person name="Muszewska A."/>
            <person name="Okrasinska A."/>
            <person name="Steczkiewicz K."/>
            <person name="Drgas O."/>
            <person name="Orlowska M."/>
            <person name="Perlinska-Lenart U."/>
            <person name="Aleksandrzak-Piekarczyk T."/>
            <person name="Szatraj K."/>
            <person name="Zielenkiewicz U."/>
            <person name="Pilsyk S."/>
            <person name="Malc E."/>
            <person name="Mieczkowski P."/>
            <person name="Kruszewska J.S."/>
            <person name="Biernat P."/>
            <person name="Pawlowska J."/>
        </authorList>
    </citation>
    <scope>NUCLEOTIDE SEQUENCE</scope>
    <source>
        <strain evidence="6">WA0000067209</strain>
    </source>
</reference>
<dbReference type="InterPro" id="IPR016024">
    <property type="entry name" value="ARM-type_fold"/>
</dbReference>
<keyword evidence="7" id="KW-1185">Reference proteome</keyword>
<feature type="domain" description="UNC-45/Cro1/She4 central" evidence="5">
    <location>
        <begin position="131"/>
        <end position="294"/>
    </location>
</feature>
<proteinExistence type="predicted"/>
<evidence type="ECO:0000259" key="5">
    <source>
        <dbReference type="Pfam" id="PF11701"/>
    </source>
</evidence>
<keyword evidence="3" id="KW-0802">TPR repeat</keyword>
<dbReference type="InterPro" id="IPR000225">
    <property type="entry name" value="Armadillo"/>
</dbReference>